<proteinExistence type="predicted"/>
<accession>A0A7J8MSP2</accession>
<sequence>MNALESDEEFMSVVSADAFDGNYTSCFRPSMVTILVRVKAPFVLCRVFAKPRFGNTLDDPIATRAVSVGSFEFHSGILPDLRND</sequence>
<dbReference type="EMBL" id="JABEZX010000010">
    <property type="protein sequence ID" value="MBA0567624.1"/>
    <property type="molecule type" value="Genomic_DNA"/>
</dbReference>
<name>A0A7J8MSP2_9ROSI</name>
<comment type="caution">
    <text evidence="1">The sequence shown here is derived from an EMBL/GenBank/DDBJ whole genome shotgun (WGS) entry which is preliminary data.</text>
</comment>
<evidence type="ECO:0000313" key="2">
    <source>
        <dbReference type="Proteomes" id="UP000593572"/>
    </source>
</evidence>
<organism evidence="1 2">
    <name type="scientific">Gossypium lobatum</name>
    <dbReference type="NCBI Taxonomy" id="34289"/>
    <lineage>
        <taxon>Eukaryota</taxon>
        <taxon>Viridiplantae</taxon>
        <taxon>Streptophyta</taxon>
        <taxon>Embryophyta</taxon>
        <taxon>Tracheophyta</taxon>
        <taxon>Spermatophyta</taxon>
        <taxon>Magnoliopsida</taxon>
        <taxon>eudicotyledons</taxon>
        <taxon>Gunneridae</taxon>
        <taxon>Pentapetalae</taxon>
        <taxon>rosids</taxon>
        <taxon>malvids</taxon>
        <taxon>Malvales</taxon>
        <taxon>Malvaceae</taxon>
        <taxon>Malvoideae</taxon>
        <taxon>Gossypium</taxon>
    </lineage>
</organism>
<reference evidence="1 2" key="1">
    <citation type="journal article" date="2019" name="Genome Biol. Evol.">
        <title>Insights into the evolution of the New World diploid cottons (Gossypium, subgenus Houzingenia) based on genome sequencing.</title>
        <authorList>
            <person name="Grover C.E."/>
            <person name="Arick M.A. 2nd"/>
            <person name="Thrash A."/>
            <person name="Conover J.L."/>
            <person name="Sanders W.S."/>
            <person name="Peterson D.G."/>
            <person name="Frelichowski J.E."/>
            <person name="Scheffler J.A."/>
            <person name="Scheffler B.E."/>
            <person name="Wendel J.F."/>
        </authorList>
    </citation>
    <scope>NUCLEOTIDE SEQUENCE [LARGE SCALE GENOMIC DNA]</scope>
    <source>
        <strain evidence="1">157</strain>
        <tissue evidence="1">Leaf</tissue>
    </source>
</reference>
<keyword evidence="2" id="KW-1185">Reference proteome</keyword>
<protein>
    <submittedName>
        <fullName evidence="1">Uncharacterized protein</fullName>
    </submittedName>
</protein>
<dbReference type="Proteomes" id="UP000593572">
    <property type="component" value="Unassembled WGS sequence"/>
</dbReference>
<evidence type="ECO:0000313" key="1">
    <source>
        <dbReference type="EMBL" id="MBA0567624.1"/>
    </source>
</evidence>
<feature type="non-terminal residue" evidence="1">
    <location>
        <position position="84"/>
    </location>
</feature>
<dbReference type="AlphaFoldDB" id="A0A7J8MSP2"/>
<gene>
    <name evidence="1" type="ORF">Golob_005174</name>
</gene>